<dbReference type="HOGENOM" id="CLU_009665_19_5_5"/>
<organism evidence="4 5">
    <name type="scientific">Sinorhizobium fredii (strain NBRC 101917 / NGR234)</name>
    <dbReference type="NCBI Taxonomy" id="394"/>
    <lineage>
        <taxon>Bacteria</taxon>
        <taxon>Pseudomonadati</taxon>
        <taxon>Pseudomonadota</taxon>
        <taxon>Alphaproteobacteria</taxon>
        <taxon>Hyphomicrobiales</taxon>
        <taxon>Rhizobiaceae</taxon>
        <taxon>Sinorhizobium/Ensifer group</taxon>
        <taxon>Sinorhizobium</taxon>
    </lineage>
</organism>
<sequence>MTINGRHAEIAGAGIAGLTTAAALAQKGWSVRVHERGEELREIGAGIFMWENALRVLEAIGAYDEAIDGGERNQYWEIRDERERLLQSGWMMQGTRLYTILRSQLHKALANAATRAGVEIVVNSRVSGATEDGQLLLENGQKLKADLIVGADGVNSAVRNSLGLAKRVVDLQDGCGRYLIPRIPEDAAGRSLEYWNGGRRVGVVPASRDTVYLYVCCPASDHVGRLSPPDRKSWTKSFPALASYIDRLTDNGRWASFSDVTCHSWRKGNVAILGDAAHAMSPNLGQGAGVSMQTGFVLADELSRTPEIRAALASWEARQRPVVDATQKFSRLYGRVGTRWPRPLLDLRSAFVWGVGKSTRIQRRVNVAAHSDVT</sequence>
<keyword evidence="4" id="KW-0614">Plasmid</keyword>
<geneLocation type="plasmid" evidence="5">
    <name>sym pNGR234b</name>
</geneLocation>
<evidence type="ECO:0000256" key="2">
    <source>
        <dbReference type="ARBA" id="ARBA00023033"/>
    </source>
</evidence>
<evidence type="ECO:0000313" key="4">
    <source>
        <dbReference type="EMBL" id="ACP21596.1"/>
    </source>
</evidence>
<dbReference type="OrthoDB" id="5499180at2"/>
<dbReference type="Pfam" id="PF01494">
    <property type="entry name" value="FAD_binding_3"/>
    <property type="match status" value="1"/>
</dbReference>
<keyword evidence="2 4" id="KW-0503">Monooxygenase</keyword>
<dbReference type="Gene3D" id="3.30.9.10">
    <property type="entry name" value="D-Amino Acid Oxidase, subunit A, domain 2"/>
    <property type="match status" value="1"/>
</dbReference>
<dbReference type="GO" id="GO:0004497">
    <property type="term" value="F:monooxygenase activity"/>
    <property type="evidence" value="ECO:0007669"/>
    <property type="project" value="UniProtKB-KW"/>
</dbReference>
<dbReference type="Gene3D" id="3.50.50.60">
    <property type="entry name" value="FAD/NAD(P)-binding domain"/>
    <property type="match status" value="1"/>
</dbReference>
<evidence type="ECO:0000256" key="1">
    <source>
        <dbReference type="ARBA" id="ARBA00023002"/>
    </source>
</evidence>
<dbReference type="InterPro" id="IPR036188">
    <property type="entry name" value="FAD/NAD-bd_sf"/>
</dbReference>
<dbReference type="KEGG" id="rhi:NGR_b01290"/>
<keyword evidence="5" id="KW-1185">Reference proteome</keyword>
<dbReference type="AlphaFoldDB" id="C3KN23"/>
<dbReference type="PATRIC" id="fig|394.7.peg.578"/>
<evidence type="ECO:0000259" key="3">
    <source>
        <dbReference type="Pfam" id="PF01494"/>
    </source>
</evidence>
<dbReference type="Proteomes" id="UP000001054">
    <property type="component" value="Plasmid pNGR234b"/>
</dbReference>
<feature type="domain" description="FAD-binding" evidence="3">
    <location>
        <begin position="10"/>
        <end position="326"/>
    </location>
</feature>
<dbReference type="InterPro" id="IPR050493">
    <property type="entry name" value="FAD-dep_Monooxygenase_BioMet"/>
</dbReference>
<dbReference type="GO" id="GO:0071949">
    <property type="term" value="F:FAD binding"/>
    <property type="evidence" value="ECO:0007669"/>
    <property type="project" value="InterPro"/>
</dbReference>
<dbReference type="EMBL" id="CP000874">
    <property type="protein sequence ID" value="ACP21596.1"/>
    <property type="molecule type" value="Genomic_DNA"/>
</dbReference>
<dbReference type="SUPFAM" id="SSF51905">
    <property type="entry name" value="FAD/NAD(P)-binding domain"/>
    <property type="match status" value="1"/>
</dbReference>
<dbReference type="PRINTS" id="PR00420">
    <property type="entry name" value="RNGMNOXGNASE"/>
</dbReference>
<protein>
    <submittedName>
        <fullName evidence="4">Monooxygenase</fullName>
    </submittedName>
</protein>
<evidence type="ECO:0000313" key="5">
    <source>
        <dbReference type="Proteomes" id="UP000001054"/>
    </source>
</evidence>
<name>C3KN23_SINFN</name>
<dbReference type="InterPro" id="IPR002938">
    <property type="entry name" value="FAD-bd"/>
</dbReference>
<proteinExistence type="predicted"/>
<reference evidence="5" key="1">
    <citation type="journal article" date="2004" name="J. Bacteriol.">
        <title>An evolutionary hot spot: the pNGR234b replicon of Rhizobium sp. strain NGR234.</title>
        <authorList>
            <person name="Streit W.R."/>
            <person name="Schmitz R.A."/>
            <person name="Perret X."/>
            <person name="Staehelin C."/>
            <person name="Deakin W.J."/>
            <person name="Raasch C."/>
            <person name="Liesegang H."/>
            <person name="Broughton W.J."/>
        </authorList>
    </citation>
    <scope>NUCLEOTIDE SEQUENCE [LARGE SCALE GENOMIC DNA]</scope>
    <source>
        <strain evidence="5">NBRC 101917 / NGR234</strain>
    </source>
</reference>
<dbReference type="PANTHER" id="PTHR13789">
    <property type="entry name" value="MONOOXYGENASE"/>
    <property type="match status" value="1"/>
</dbReference>
<reference evidence="4 5" key="2">
    <citation type="journal article" date="2009" name="Appl. Environ. Microbiol.">
        <title>Rhizobium sp. strain NGR234 possesses a remarkable number of secretion systems.</title>
        <authorList>
            <person name="Schmeisser C."/>
            <person name="Liesegang H."/>
            <person name="Krysciak D."/>
            <person name="Bakkou N."/>
            <person name="Le Quere A."/>
            <person name="Wollherr A."/>
            <person name="Heinemeyer I."/>
            <person name="Morgenstern B."/>
            <person name="Pommerening-Roeser A."/>
            <person name="Flores M."/>
            <person name="Palacios R."/>
            <person name="Brenner S."/>
            <person name="Gottschalk G."/>
            <person name="Schmitz R.A."/>
            <person name="Broughton W.J."/>
            <person name="Perret X."/>
            <person name="Strittmatter A.W."/>
            <person name="Streit W.R."/>
        </authorList>
    </citation>
    <scope>NUCLEOTIDE SEQUENCE [LARGE SCALE GENOMIC DNA]</scope>
    <source>
        <strain evidence="5">NBRC 101917 / NGR234</strain>
    </source>
</reference>
<accession>C3KN23</accession>
<gene>
    <name evidence="4" type="ordered locus">NGR_b01290</name>
</gene>
<dbReference type="RefSeq" id="WP_012706198.1">
    <property type="nucleotide sequence ID" value="NC_012586.1"/>
</dbReference>
<dbReference type="PANTHER" id="PTHR13789:SF309">
    <property type="entry name" value="PUTATIVE (AFU_ORTHOLOGUE AFUA_6G14510)-RELATED"/>
    <property type="match status" value="1"/>
</dbReference>
<keyword evidence="1" id="KW-0560">Oxidoreductase</keyword>